<dbReference type="Proteomes" id="UP000053236">
    <property type="component" value="Unassembled WGS sequence"/>
</dbReference>
<accession>W2GEI6</accession>
<sequence length="88" mass="10406">MAGAPSEWRVPRTKQGKHRLREARDVRLEWTKAYNCGGDWAHRVENQVQELLVVGLHAQRRVAICKRKKHSNTIYFYIRDVKHAKVEK</sequence>
<dbReference type="VEuPathDB" id="FungiDB:PPTG_03377"/>
<organism evidence="1">
    <name type="scientific">Phytophthora nicotianae</name>
    <name type="common">Potato buckeye rot agent</name>
    <name type="synonym">Phytophthora parasitica</name>
    <dbReference type="NCBI Taxonomy" id="4792"/>
    <lineage>
        <taxon>Eukaryota</taxon>
        <taxon>Sar</taxon>
        <taxon>Stramenopiles</taxon>
        <taxon>Oomycota</taxon>
        <taxon>Peronosporomycetes</taxon>
        <taxon>Peronosporales</taxon>
        <taxon>Peronosporaceae</taxon>
        <taxon>Phytophthora</taxon>
    </lineage>
</organism>
<gene>
    <name evidence="1" type="ORF">L915_13057</name>
</gene>
<name>W2GEI6_PHYNI</name>
<dbReference type="AlphaFoldDB" id="W2GEI6"/>
<protein>
    <submittedName>
        <fullName evidence="1">Uncharacterized protein</fullName>
    </submittedName>
</protein>
<dbReference type="EMBL" id="KI687468">
    <property type="protein sequence ID" value="ETK81448.1"/>
    <property type="molecule type" value="Genomic_DNA"/>
</dbReference>
<proteinExistence type="predicted"/>
<evidence type="ECO:0000313" key="1">
    <source>
        <dbReference type="EMBL" id="ETK81448.1"/>
    </source>
</evidence>
<reference evidence="1" key="1">
    <citation type="submission" date="2013-11" db="EMBL/GenBank/DDBJ databases">
        <title>The Genome Sequence of Phytophthora parasitica CJ02B3.</title>
        <authorList>
            <consortium name="The Broad Institute Genomics Platform"/>
            <person name="Russ C."/>
            <person name="Tyler B."/>
            <person name="Panabieres F."/>
            <person name="Shan W."/>
            <person name="Tripathy S."/>
            <person name="Grunwald N."/>
            <person name="Machado M."/>
            <person name="Johnson C.S."/>
            <person name="Arredondo F."/>
            <person name="Hong C."/>
            <person name="Coffey M."/>
            <person name="Young S.K."/>
            <person name="Zeng Q."/>
            <person name="Gargeya S."/>
            <person name="Fitzgerald M."/>
            <person name="Abouelleil A."/>
            <person name="Alvarado L."/>
            <person name="Chapman S.B."/>
            <person name="Gainer-Dewar J."/>
            <person name="Goldberg J."/>
            <person name="Griggs A."/>
            <person name="Gujja S."/>
            <person name="Hansen M."/>
            <person name="Howarth C."/>
            <person name="Imamovic A."/>
            <person name="Ireland A."/>
            <person name="Larimer J."/>
            <person name="McCowan C."/>
            <person name="Murphy C."/>
            <person name="Pearson M."/>
            <person name="Poon T.W."/>
            <person name="Priest M."/>
            <person name="Roberts A."/>
            <person name="Saif S."/>
            <person name="Shea T."/>
            <person name="Sykes S."/>
            <person name="Wortman J."/>
            <person name="Nusbaum C."/>
            <person name="Birren B."/>
        </authorList>
    </citation>
    <scope>NUCLEOTIDE SEQUENCE [LARGE SCALE GENOMIC DNA]</scope>
    <source>
        <strain evidence="1">CJ02B3</strain>
    </source>
</reference>